<dbReference type="Pfam" id="PF00300">
    <property type="entry name" value="His_Phos_1"/>
    <property type="match status" value="1"/>
</dbReference>
<dbReference type="SUPFAM" id="SSF53254">
    <property type="entry name" value="Phosphoglycerate mutase-like"/>
    <property type="match status" value="1"/>
</dbReference>
<dbReference type="PANTHER" id="PTHR48100:SF15">
    <property type="entry name" value="SEDOHEPTULOSE 1,7-BISPHOSPHATASE"/>
    <property type="match status" value="1"/>
</dbReference>
<feature type="binding site" evidence="2">
    <location>
        <position position="251"/>
    </location>
    <ligand>
        <name>substrate</name>
    </ligand>
</feature>
<feature type="binding site" evidence="2">
    <location>
        <begin position="209"/>
        <end position="210"/>
    </location>
    <ligand>
        <name>substrate</name>
    </ligand>
</feature>
<evidence type="ECO:0000256" key="3">
    <source>
        <dbReference type="PIRSR" id="PIRSR613078-3"/>
    </source>
</evidence>
<evidence type="ECO:0000256" key="2">
    <source>
        <dbReference type="PIRSR" id="PIRSR613078-2"/>
    </source>
</evidence>
<dbReference type="InterPro" id="IPR029033">
    <property type="entry name" value="His_PPase_superfam"/>
</dbReference>
<dbReference type="GO" id="GO:0101006">
    <property type="term" value="F:protein histidine phosphatase activity"/>
    <property type="evidence" value="ECO:0007669"/>
    <property type="project" value="TreeGrafter"/>
</dbReference>
<protein>
    <submittedName>
        <fullName evidence="4">Histidine phosphatase</fullName>
    </submittedName>
</protein>
<gene>
    <name evidence="4" type="ORF">F7D08_1648</name>
</gene>
<evidence type="ECO:0000256" key="1">
    <source>
        <dbReference type="PIRSR" id="PIRSR613078-1"/>
    </source>
</evidence>
<feature type="site" description="Transition state stabilizer" evidence="3">
    <location>
        <position position="361"/>
    </location>
</feature>
<sequence length="407" mass="44865">MPVFSGRTGLTVPGRLLILGFAAMPAFDERLGSAVGQLGDYGAERRGNSRKSQAQEQSLWCIGGQPFAKIAMCHTAIPYGLEYPARNQTGERRYRRLDHLVTQGIRIVQPAFACGVDRIIDMMQSLNHLIGFAGQCGVRFIAHDYQSKSQNHKRRVAWVESEPFADYSGGMSEHNGNSTVAVDSSRGGAGFLVLLRHGQTVWSESGQHTGRTDIPLTETGRQQAVDAGRRLREIFPAGFAPDCVFSSPLKRARQTAELAGFEHCGVLNGIAEWDYGRAEGRTRQQVSKASGFDWDIWRDGPRSLSTDLEGDWVETLPSGEKVPVHNGEGETLEEAATRAKGAIDEVLPLLRSGNNVLLVAHAHILRILTSQWLGVDPHFARLLRLDTAHYSILSVYKGDHVIERWNA</sequence>
<organism evidence="4 5">
    <name type="scientific">Bifidobacterium cebidarum</name>
    <dbReference type="NCBI Taxonomy" id="2650773"/>
    <lineage>
        <taxon>Bacteria</taxon>
        <taxon>Bacillati</taxon>
        <taxon>Actinomycetota</taxon>
        <taxon>Actinomycetes</taxon>
        <taxon>Bifidobacteriales</taxon>
        <taxon>Bifidobacteriaceae</taxon>
        <taxon>Bifidobacterium</taxon>
    </lineage>
</organism>
<dbReference type="PANTHER" id="PTHR48100">
    <property type="entry name" value="BROAD-SPECIFICITY PHOSPHATASE YOR283W-RELATED"/>
    <property type="match status" value="1"/>
</dbReference>
<dbReference type="Proteomes" id="UP000468413">
    <property type="component" value="Unassembled WGS sequence"/>
</dbReference>
<dbReference type="Gene3D" id="3.40.50.1240">
    <property type="entry name" value="Phosphoglycerate mutase-like"/>
    <property type="match status" value="1"/>
</dbReference>
<reference evidence="4 5" key="1">
    <citation type="submission" date="2019-09" db="EMBL/GenBank/DDBJ databases">
        <title>Characterization of the phylogenetic diversity of two novel species belonging to the genus Bifidobacterium: Bifidobacterium cebidarum sp. nov. and Bifidobacterium leontopitheci sp. nov.</title>
        <authorList>
            <person name="Lugli G.A."/>
            <person name="Duranti S."/>
            <person name="Milani C."/>
            <person name="Turroni F."/>
            <person name="Ventura M."/>
        </authorList>
    </citation>
    <scope>NUCLEOTIDE SEQUENCE [LARGE SCALE GENOMIC DNA]</scope>
    <source>
        <strain evidence="4 5">LMG 31469</strain>
    </source>
</reference>
<evidence type="ECO:0000313" key="5">
    <source>
        <dbReference type="Proteomes" id="UP000468413"/>
    </source>
</evidence>
<keyword evidence="5" id="KW-1185">Reference proteome</keyword>
<feature type="active site" description="Tele-phosphohistidine intermediate" evidence="1">
    <location>
        <position position="197"/>
    </location>
</feature>
<dbReference type="SMART" id="SM00855">
    <property type="entry name" value="PGAM"/>
    <property type="match status" value="1"/>
</dbReference>
<dbReference type="CDD" id="cd07067">
    <property type="entry name" value="HP_PGM_like"/>
    <property type="match status" value="1"/>
</dbReference>
<dbReference type="InterPro" id="IPR013078">
    <property type="entry name" value="His_Pase_superF_clade-1"/>
</dbReference>
<dbReference type="GO" id="GO:0070297">
    <property type="term" value="P:regulation of phosphorelay signal transduction system"/>
    <property type="evidence" value="ECO:0007669"/>
    <property type="project" value="TreeGrafter"/>
</dbReference>
<feature type="binding site" evidence="2">
    <location>
        <begin position="272"/>
        <end position="275"/>
    </location>
    <ligand>
        <name>substrate</name>
    </ligand>
</feature>
<dbReference type="InterPro" id="IPR050275">
    <property type="entry name" value="PGM_Phosphatase"/>
</dbReference>
<comment type="caution">
    <text evidence="4">The sequence shown here is derived from an EMBL/GenBank/DDBJ whole genome shotgun (WGS) entry which is preliminary data.</text>
</comment>
<dbReference type="EMBL" id="WBVS01000010">
    <property type="protein sequence ID" value="KAB7786771.1"/>
    <property type="molecule type" value="Genomic_DNA"/>
</dbReference>
<feature type="active site" description="Proton donor/acceptor" evidence="1">
    <location>
        <position position="272"/>
    </location>
</feature>
<accession>A0A6I1GDR0</accession>
<evidence type="ECO:0000313" key="4">
    <source>
        <dbReference type="EMBL" id="KAB7786771.1"/>
    </source>
</evidence>
<dbReference type="AlphaFoldDB" id="A0A6I1GDR0"/>
<name>A0A6I1GDR0_9BIFI</name>
<proteinExistence type="predicted"/>